<evidence type="ECO:0000259" key="8">
    <source>
        <dbReference type="PROSITE" id="PS50075"/>
    </source>
</evidence>
<comment type="subcellular location">
    <subcellularLocation>
        <location evidence="7">Cytoplasm</location>
    </subcellularLocation>
</comment>
<dbReference type="InterPro" id="IPR009081">
    <property type="entry name" value="PP-bd_ACP"/>
</dbReference>
<dbReference type="GO" id="GO:0009245">
    <property type="term" value="P:lipid A biosynthetic process"/>
    <property type="evidence" value="ECO:0007669"/>
    <property type="project" value="TreeGrafter"/>
</dbReference>
<dbReference type="InterPro" id="IPR036736">
    <property type="entry name" value="ACP-like_sf"/>
</dbReference>
<dbReference type="GO" id="GO:0016020">
    <property type="term" value="C:membrane"/>
    <property type="evidence" value="ECO:0007669"/>
    <property type="project" value="GOC"/>
</dbReference>
<evidence type="ECO:0000256" key="5">
    <source>
        <dbReference type="ARBA" id="ARBA00023098"/>
    </source>
</evidence>
<comment type="function">
    <text evidence="7">Carrier of the growing fatty acid chain in fatty acid biosynthesis.</text>
</comment>
<proteinExistence type="inferred from homology"/>
<dbReference type="Proteomes" id="UP000230914">
    <property type="component" value="Unassembled WGS sequence"/>
</dbReference>
<evidence type="ECO:0000256" key="3">
    <source>
        <dbReference type="ARBA" id="ARBA00022553"/>
    </source>
</evidence>
<dbReference type="Gene3D" id="1.10.1200.10">
    <property type="entry name" value="ACP-like"/>
    <property type="match status" value="1"/>
</dbReference>
<keyword evidence="2 7" id="KW-0444">Lipid biosynthesis</keyword>
<evidence type="ECO:0000313" key="9">
    <source>
        <dbReference type="EMBL" id="PIE32780.1"/>
    </source>
</evidence>
<keyword evidence="5 7" id="KW-0443">Lipid metabolism</keyword>
<sequence>MPAETHLGKDPVTRDEIVGIVREYLAEILDIDPDQIAEEHSFSDDLDADSLSLIELAEALEEEFADRTAGFSIDDDDLEDLTTVGDAVSYVHQRLA</sequence>
<dbReference type="GO" id="GO:0000035">
    <property type="term" value="F:acyl binding"/>
    <property type="evidence" value="ECO:0007669"/>
    <property type="project" value="TreeGrafter"/>
</dbReference>
<dbReference type="UniPathway" id="UPA00094"/>
<comment type="caution">
    <text evidence="9">The sequence shown here is derived from an EMBL/GenBank/DDBJ whole genome shotgun (WGS) entry which is preliminary data.</text>
</comment>
<dbReference type="EMBL" id="PDSL01000042">
    <property type="protein sequence ID" value="PIE32780.1"/>
    <property type="molecule type" value="Genomic_DNA"/>
</dbReference>
<dbReference type="PROSITE" id="PS50075">
    <property type="entry name" value="CARRIER"/>
    <property type="match status" value="1"/>
</dbReference>
<name>A0A2G6KBP0_9ACTN</name>
<dbReference type="Pfam" id="PF00550">
    <property type="entry name" value="PP-binding"/>
    <property type="match status" value="1"/>
</dbReference>
<dbReference type="PANTHER" id="PTHR20863">
    <property type="entry name" value="ACYL CARRIER PROTEIN"/>
    <property type="match status" value="1"/>
</dbReference>
<feature type="domain" description="Carrier" evidence="8">
    <location>
        <begin position="15"/>
        <end position="95"/>
    </location>
</feature>
<evidence type="ECO:0000256" key="1">
    <source>
        <dbReference type="ARBA" id="ARBA00022450"/>
    </source>
</evidence>
<dbReference type="GO" id="GO:0005829">
    <property type="term" value="C:cytosol"/>
    <property type="evidence" value="ECO:0007669"/>
    <property type="project" value="TreeGrafter"/>
</dbReference>
<comment type="pathway">
    <text evidence="7">Lipid metabolism; fatty acid biosynthesis.</text>
</comment>
<dbReference type="SUPFAM" id="SSF47336">
    <property type="entry name" value="ACP-like"/>
    <property type="match status" value="1"/>
</dbReference>
<evidence type="ECO:0000313" key="10">
    <source>
        <dbReference type="Proteomes" id="UP000230914"/>
    </source>
</evidence>
<dbReference type="NCBIfam" id="NF002150">
    <property type="entry name" value="PRK00982.1-4"/>
    <property type="match status" value="1"/>
</dbReference>
<dbReference type="InterPro" id="IPR003231">
    <property type="entry name" value="ACP"/>
</dbReference>
<gene>
    <name evidence="7" type="primary">acpP</name>
    <name evidence="9" type="ORF">CSA55_02895</name>
</gene>
<accession>A0A2G6KBP0</accession>
<evidence type="ECO:0000256" key="7">
    <source>
        <dbReference type="HAMAP-Rule" id="MF_01217"/>
    </source>
</evidence>
<keyword evidence="6 7" id="KW-0275">Fatty acid biosynthesis</keyword>
<dbReference type="AlphaFoldDB" id="A0A2G6KBP0"/>
<evidence type="ECO:0000256" key="2">
    <source>
        <dbReference type="ARBA" id="ARBA00022516"/>
    </source>
</evidence>
<feature type="modified residue" description="O-(pantetheine 4'-phosphoryl)serine" evidence="7">
    <location>
        <position position="50"/>
    </location>
</feature>
<keyword evidence="3 7" id="KW-0597">Phosphoprotein</keyword>
<dbReference type="PANTHER" id="PTHR20863:SF76">
    <property type="entry name" value="CARRIER DOMAIN-CONTAINING PROTEIN"/>
    <property type="match status" value="1"/>
</dbReference>
<dbReference type="HAMAP" id="MF_01217">
    <property type="entry name" value="Acyl_carrier"/>
    <property type="match status" value="1"/>
</dbReference>
<evidence type="ECO:0000256" key="6">
    <source>
        <dbReference type="ARBA" id="ARBA00023160"/>
    </source>
</evidence>
<evidence type="ECO:0000256" key="4">
    <source>
        <dbReference type="ARBA" id="ARBA00022832"/>
    </source>
</evidence>
<comment type="PTM">
    <text evidence="7">4'-phosphopantetheine is transferred from CoA to a specific serine of apo-ACP by AcpS. This modification is essential for activity because fatty acids are bound in thioester linkage to the sulfhydryl of the prosthetic group.</text>
</comment>
<dbReference type="GO" id="GO:0000036">
    <property type="term" value="F:acyl carrier activity"/>
    <property type="evidence" value="ECO:0007669"/>
    <property type="project" value="UniProtKB-UniRule"/>
</dbReference>
<keyword evidence="7" id="KW-0963">Cytoplasm</keyword>
<comment type="similarity">
    <text evidence="7">Belongs to the acyl carrier protein (ACP) family.</text>
</comment>
<keyword evidence="1 7" id="KW-0596">Phosphopantetheine</keyword>
<protein>
    <recommendedName>
        <fullName evidence="7">Acyl carrier protein</fullName>
        <shortName evidence="7">ACP</shortName>
    </recommendedName>
</protein>
<keyword evidence="4 7" id="KW-0276">Fatty acid metabolism</keyword>
<reference evidence="9 10" key="1">
    <citation type="submission" date="2017-10" db="EMBL/GenBank/DDBJ databases">
        <title>Novel microbial diversity and functional potential in the marine mammal oral microbiome.</title>
        <authorList>
            <person name="Dudek N.K."/>
            <person name="Sun C.L."/>
            <person name="Burstein D."/>
            <person name="Kantor R.S."/>
            <person name="Aliaga Goltsman D.S."/>
            <person name="Bik E.M."/>
            <person name="Thomas B.C."/>
            <person name="Banfield J.F."/>
            <person name="Relman D.A."/>
        </authorList>
    </citation>
    <scope>NUCLEOTIDE SEQUENCE [LARGE SCALE GENOMIC DNA]</scope>
    <source>
        <strain evidence="9">DOLJORAL78_61_10</strain>
    </source>
</reference>
<organism evidence="9 10">
    <name type="scientific">Ilumatobacter coccineus</name>
    <dbReference type="NCBI Taxonomy" id="467094"/>
    <lineage>
        <taxon>Bacteria</taxon>
        <taxon>Bacillati</taxon>
        <taxon>Actinomycetota</taxon>
        <taxon>Acidimicrobiia</taxon>
        <taxon>Acidimicrobiales</taxon>
        <taxon>Ilumatobacteraceae</taxon>
        <taxon>Ilumatobacter</taxon>
    </lineage>
</organism>